<name>A0A4C1VMG7_EUMVA</name>
<feature type="region of interest" description="Disordered" evidence="1">
    <location>
        <begin position="1"/>
        <end position="58"/>
    </location>
</feature>
<dbReference type="AlphaFoldDB" id="A0A4C1VMG7"/>
<organism evidence="2 3">
    <name type="scientific">Eumeta variegata</name>
    <name type="common">Bagworm moth</name>
    <name type="synonym">Eumeta japonica</name>
    <dbReference type="NCBI Taxonomy" id="151549"/>
    <lineage>
        <taxon>Eukaryota</taxon>
        <taxon>Metazoa</taxon>
        <taxon>Ecdysozoa</taxon>
        <taxon>Arthropoda</taxon>
        <taxon>Hexapoda</taxon>
        <taxon>Insecta</taxon>
        <taxon>Pterygota</taxon>
        <taxon>Neoptera</taxon>
        <taxon>Endopterygota</taxon>
        <taxon>Lepidoptera</taxon>
        <taxon>Glossata</taxon>
        <taxon>Ditrysia</taxon>
        <taxon>Tineoidea</taxon>
        <taxon>Psychidae</taxon>
        <taxon>Oiketicinae</taxon>
        <taxon>Eumeta</taxon>
    </lineage>
</organism>
<accession>A0A4C1VMG7</accession>
<comment type="caution">
    <text evidence="2">The sequence shown here is derived from an EMBL/GenBank/DDBJ whole genome shotgun (WGS) entry which is preliminary data.</text>
</comment>
<dbReference type="EMBL" id="BGZK01000368">
    <property type="protein sequence ID" value="GBP39612.1"/>
    <property type="molecule type" value="Genomic_DNA"/>
</dbReference>
<evidence type="ECO:0000313" key="3">
    <source>
        <dbReference type="Proteomes" id="UP000299102"/>
    </source>
</evidence>
<reference evidence="2 3" key="1">
    <citation type="journal article" date="2019" name="Commun. Biol.">
        <title>The bagworm genome reveals a unique fibroin gene that provides high tensile strength.</title>
        <authorList>
            <person name="Kono N."/>
            <person name="Nakamura H."/>
            <person name="Ohtoshi R."/>
            <person name="Tomita M."/>
            <person name="Numata K."/>
            <person name="Arakawa K."/>
        </authorList>
    </citation>
    <scope>NUCLEOTIDE SEQUENCE [LARGE SCALE GENOMIC DNA]</scope>
</reference>
<dbReference type="Proteomes" id="UP000299102">
    <property type="component" value="Unassembled WGS sequence"/>
</dbReference>
<sequence length="125" mass="14261">MYYDIDHGDPSEAYPVLFHSHGRKAQEGRVPEYNNKREPKPRPQSKHRDRGTWTQNELVHHQYRLHPTPALCPTVDICHDRGTGLDIDASPAFDFNSSLGGAGRDERRMVSISTNLILDLLEQTL</sequence>
<feature type="compositionally biased region" description="Basic and acidic residues" evidence="1">
    <location>
        <begin position="1"/>
        <end position="10"/>
    </location>
</feature>
<feature type="compositionally biased region" description="Basic and acidic residues" evidence="1">
    <location>
        <begin position="24"/>
        <end position="41"/>
    </location>
</feature>
<gene>
    <name evidence="2" type="ORF">EVAR_26695_1</name>
</gene>
<proteinExistence type="predicted"/>
<protein>
    <submittedName>
        <fullName evidence="2">Uncharacterized protein</fullName>
    </submittedName>
</protein>
<evidence type="ECO:0000256" key="1">
    <source>
        <dbReference type="SAM" id="MobiDB-lite"/>
    </source>
</evidence>
<evidence type="ECO:0000313" key="2">
    <source>
        <dbReference type="EMBL" id="GBP39612.1"/>
    </source>
</evidence>
<keyword evidence="3" id="KW-1185">Reference proteome</keyword>